<dbReference type="Proteomes" id="UP000249748">
    <property type="component" value="Unassembled WGS sequence"/>
</dbReference>
<evidence type="ECO:0000313" key="2">
    <source>
        <dbReference type="Proteomes" id="UP000249748"/>
    </source>
</evidence>
<keyword evidence="2" id="KW-1185">Reference proteome</keyword>
<sequence>MPFRWLCMHGGEMNSTMFKIQLAPLMVALQAEHDCEFVFLNATFPVEHSRVPDADCYPGGYFVWVPLSEDTNRDKLKQCHQYIRHNIDKRGPIDGIIAYSQGSSIVCDMLVREMVEKVDILGPLRCCVFFSGYCPPPVWGPDAGHDNAPARLSPKSLPDPIAVPSLHVLGSEDFTRSVALEMKELFEEDSARLLEFEGDHWIPSDLAWVMQIKNELKALMCYGE</sequence>
<organism evidence="1 2">
    <name type="scientific">Aspergillus costaricaensis CBS 115574</name>
    <dbReference type="NCBI Taxonomy" id="1448317"/>
    <lineage>
        <taxon>Eukaryota</taxon>
        <taxon>Fungi</taxon>
        <taxon>Dikarya</taxon>
        <taxon>Ascomycota</taxon>
        <taxon>Pezizomycotina</taxon>
        <taxon>Eurotiomycetes</taxon>
        <taxon>Eurotiomycetidae</taxon>
        <taxon>Eurotiales</taxon>
        <taxon>Aspergillaceae</taxon>
        <taxon>Aspergillus</taxon>
        <taxon>Aspergillus subgen. Circumdati</taxon>
    </lineage>
</organism>
<gene>
    <name evidence="1" type="ORF">BO79DRAFT_258308</name>
</gene>
<accession>A0ACD1I5L9</accession>
<reference evidence="1" key="1">
    <citation type="submission" date="2018-02" db="EMBL/GenBank/DDBJ databases">
        <title>The genomes of Aspergillus section Nigri reveals drivers in fungal speciation.</title>
        <authorList>
            <consortium name="DOE Joint Genome Institute"/>
            <person name="Vesth T.C."/>
            <person name="Nybo J."/>
            <person name="Theobald S."/>
            <person name="Brandl J."/>
            <person name="Frisvad J.C."/>
            <person name="Nielsen K.F."/>
            <person name="Lyhne E.K."/>
            <person name="Kogle M.E."/>
            <person name="Kuo A."/>
            <person name="Riley R."/>
            <person name="Clum A."/>
            <person name="Nolan M."/>
            <person name="Lipzen A."/>
            <person name="Salamov A."/>
            <person name="Henrissat B."/>
            <person name="Wiebenga A."/>
            <person name="De vries R.P."/>
            <person name="Grigoriev I.V."/>
            <person name="Mortensen U.H."/>
            <person name="Andersen M.R."/>
            <person name="Baker S.E."/>
        </authorList>
    </citation>
    <scope>NUCLEOTIDE SEQUENCE</scope>
    <source>
        <strain evidence="1">CBS 115574</strain>
    </source>
</reference>
<evidence type="ECO:0000313" key="1">
    <source>
        <dbReference type="EMBL" id="RAK85571.1"/>
    </source>
</evidence>
<name>A0ACD1I5L9_9EURO</name>
<protein>
    <submittedName>
        <fullName evidence="1">Uncharacterized protein</fullName>
    </submittedName>
</protein>
<dbReference type="EMBL" id="KZ824565">
    <property type="protein sequence ID" value="RAK85571.1"/>
    <property type="molecule type" value="Genomic_DNA"/>
</dbReference>
<proteinExistence type="predicted"/>